<accession>A0A3E4SWB4</accession>
<feature type="region of interest" description="Disordered" evidence="1">
    <location>
        <begin position="1"/>
        <end position="22"/>
    </location>
</feature>
<reference evidence="2 3" key="1">
    <citation type="submission" date="2018-08" db="EMBL/GenBank/DDBJ databases">
        <title>A genome reference for cultivated species of the human gut microbiota.</title>
        <authorList>
            <person name="Zou Y."/>
            <person name="Xue W."/>
            <person name="Luo G."/>
        </authorList>
    </citation>
    <scope>NUCLEOTIDE SEQUENCE [LARGE SCALE GENOMIC DNA]</scope>
    <source>
        <strain evidence="2 3">TF05-18</strain>
    </source>
</reference>
<dbReference type="Proteomes" id="UP000261278">
    <property type="component" value="Unassembled WGS sequence"/>
</dbReference>
<evidence type="ECO:0000313" key="3">
    <source>
        <dbReference type="Proteomes" id="UP000261278"/>
    </source>
</evidence>
<dbReference type="AlphaFoldDB" id="A0A3E4SWB4"/>
<name>A0A3E4SWB4_PHOVU</name>
<feature type="non-terminal residue" evidence="2">
    <location>
        <position position="1"/>
    </location>
</feature>
<gene>
    <name evidence="2" type="ORF">DXC44_19415</name>
</gene>
<proteinExistence type="predicted"/>
<organism evidence="2 3">
    <name type="scientific">Phocaeicola vulgatus</name>
    <name type="common">Bacteroides vulgatus</name>
    <dbReference type="NCBI Taxonomy" id="821"/>
    <lineage>
        <taxon>Bacteria</taxon>
        <taxon>Pseudomonadati</taxon>
        <taxon>Bacteroidota</taxon>
        <taxon>Bacteroidia</taxon>
        <taxon>Bacteroidales</taxon>
        <taxon>Bacteroidaceae</taxon>
        <taxon>Phocaeicola</taxon>
    </lineage>
</organism>
<evidence type="ECO:0000313" key="2">
    <source>
        <dbReference type="EMBL" id="RGL81577.1"/>
    </source>
</evidence>
<protein>
    <submittedName>
        <fullName evidence="2">Uncharacterized protein</fullName>
    </submittedName>
</protein>
<dbReference type="EMBL" id="QSSN01000034">
    <property type="protein sequence ID" value="RGL81577.1"/>
    <property type="molecule type" value="Genomic_DNA"/>
</dbReference>
<sequence>RRKTRKDGKEASPKKNRTGYETQTTELSKMLTLQTLGKNFRRKNAEKKKNHFLTSRRLFGNTINFKNQYLHPDKSKKHLLYPSSYTYSNPQIKDNLFYLKKKSFQ</sequence>
<comment type="caution">
    <text evidence="2">The sequence shown here is derived from an EMBL/GenBank/DDBJ whole genome shotgun (WGS) entry which is preliminary data.</text>
</comment>
<evidence type="ECO:0000256" key="1">
    <source>
        <dbReference type="SAM" id="MobiDB-lite"/>
    </source>
</evidence>